<evidence type="ECO:0000313" key="1">
    <source>
        <dbReference type="EMBL" id="KAI5322838.1"/>
    </source>
</evidence>
<sequence length="125" mass="13553">MPAIWLDPSHLHYSILLRAVLWPSSIRLPVSSWCVGVYDSGGEDVSSRLLMVNTQIPPLPFRSGFTTWIQRPTQNAISRYPLEGACVHMATQINLASTSSTQAQHVPAAEIQLMAGAPTTGLGIV</sequence>
<dbReference type="Proteomes" id="UP001054821">
    <property type="component" value="Chromosome 6"/>
</dbReference>
<reference evidence="1 2" key="1">
    <citation type="journal article" date="2022" name="G3 (Bethesda)">
        <title>Whole-genome sequence and methylome profiling of the almond [Prunus dulcis (Mill.) D.A. Webb] cultivar 'Nonpareil'.</title>
        <authorList>
            <person name="D'Amico-Willman K.M."/>
            <person name="Ouma W.Z."/>
            <person name="Meulia T."/>
            <person name="Sideli G.M."/>
            <person name="Gradziel T.M."/>
            <person name="Fresnedo-Ramirez J."/>
        </authorList>
    </citation>
    <scope>NUCLEOTIDE SEQUENCE [LARGE SCALE GENOMIC DNA]</scope>
    <source>
        <strain evidence="1">Clone GOH B32 T37-40</strain>
    </source>
</reference>
<keyword evidence="2" id="KW-1185">Reference proteome</keyword>
<gene>
    <name evidence="1" type="ORF">L3X38_031910</name>
</gene>
<organism evidence="1 2">
    <name type="scientific">Prunus dulcis</name>
    <name type="common">Almond</name>
    <name type="synonym">Amygdalus dulcis</name>
    <dbReference type="NCBI Taxonomy" id="3755"/>
    <lineage>
        <taxon>Eukaryota</taxon>
        <taxon>Viridiplantae</taxon>
        <taxon>Streptophyta</taxon>
        <taxon>Embryophyta</taxon>
        <taxon>Tracheophyta</taxon>
        <taxon>Spermatophyta</taxon>
        <taxon>Magnoliopsida</taxon>
        <taxon>eudicotyledons</taxon>
        <taxon>Gunneridae</taxon>
        <taxon>Pentapetalae</taxon>
        <taxon>rosids</taxon>
        <taxon>fabids</taxon>
        <taxon>Rosales</taxon>
        <taxon>Rosaceae</taxon>
        <taxon>Amygdaloideae</taxon>
        <taxon>Amygdaleae</taxon>
        <taxon>Prunus</taxon>
    </lineage>
</organism>
<comment type="caution">
    <text evidence="1">The sequence shown here is derived from an EMBL/GenBank/DDBJ whole genome shotgun (WGS) entry which is preliminary data.</text>
</comment>
<dbReference type="EMBL" id="JAJFAZ020000006">
    <property type="protein sequence ID" value="KAI5322838.1"/>
    <property type="molecule type" value="Genomic_DNA"/>
</dbReference>
<name>A0AAD4YW31_PRUDU</name>
<evidence type="ECO:0000313" key="2">
    <source>
        <dbReference type="Proteomes" id="UP001054821"/>
    </source>
</evidence>
<accession>A0AAD4YW31</accession>
<protein>
    <submittedName>
        <fullName evidence="1">Uncharacterized protein</fullName>
    </submittedName>
</protein>
<proteinExistence type="predicted"/>
<dbReference type="AlphaFoldDB" id="A0AAD4YW31"/>